<dbReference type="CDD" id="cd01949">
    <property type="entry name" value="GGDEF"/>
    <property type="match status" value="1"/>
</dbReference>
<feature type="domain" description="Histidine kinase" evidence="9">
    <location>
        <begin position="942"/>
        <end position="1164"/>
    </location>
</feature>
<dbReference type="InterPro" id="IPR036890">
    <property type="entry name" value="HATPase_C_sf"/>
</dbReference>
<dbReference type="Gene3D" id="3.30.565.10">
    <property type="entry name" value="Histidine kinase-like ATPase, C-terminal domain"/>
    <property type="match status" value="1"/>
</dbReference>
<feature type="domain" description="GGDEF" evidence="12">
    <location>
        <begin position="608"/>
        <end position="745"/>
    </location>
</feature>
<keyword evidence="6" id="KW-0902">Two-component regulatory system</keyword>
<dbReference type="PROSITE" id="PS50109">
    <property type="entry name" value="HIS_KIN"/>
    <property type="match status" value="1"/>
</dbReference>
<dbReference type="InterPro" id="IPR005467">
    <property type="entry name" value="His_kinase_dom"/>
</dbReference>
<accession>A0ABQ0BBF0</accession>
<dbReference type="CDD" id="cd00082">
    <property type="entry name" value="HisKA"/>
    <property type="match status" value="1"/>
</dbReference>
<dbReference type="RefSeq" id="WP_390406147.1">
    <property type="nucleotide sequence ID" value="NZ_BAABYW010000001.1"/>
</dbReference>
<dbReference type="SUPFAM" id="SSF47384">
    <property type="entry name" value="Homodimeric domain of signal transducing histidine kinase"/>
    <property type="match status" value="1"/>
</dbReference>
<dbReference type="SMART" id="SM00086">
    <property type="entry name" value="PAC"/>
    <property type="match status" value="1"/>
</dbReference>
<evidence type="ECO:0000259" key="10">
    <source>
        <dbReference type="PROSITE" id="PS50110"/>
    </source>
</evidence>
<feature type="domain" description="PAC" evidence="11">
    <location>
        <begin position="527"/>
        <end position="580"/>
    </location>
</feature>
<dbReference type="InterPro" id="IPR001610">
    <property type="entry name" value="PAC"/>
</dbReference>
<dbReference type="PROSITE" id="PS50110">
    <property type="entry name" value="RESPONSE_REGULATORY"/>
    <property type="match status" value="1"/>
</dbReference>
<dbReference type="Gene3D" id="3.30.70.270">
    <property type="match status" value="1"/>
</dbReference>
<dbReference type="SMART" id="SM00387">
    <property type="entry name" value="HATPase_c"/>
    <property type="match status" value="1"/>
</dbReference>
<keyword evidence="5" id="KW-0418">Kinase</keyword>
<dbReference type="CDD" id="cd16922">
    <property type="entry name" value="HATPase_EvgS-ArcB-TorS-like"/>
    <property type="match status" value="1"/>
</dbReference>
<dbReference type="Proteomes" id="UP001600943">
    <property type="component" value="Unassembled WGS sequence"/>
</dbReference>
<dbReference type="SUPFAM" id="SSF52172">
    <property type="entry name" value="CheY-like"/>
    <property type="match status" value="1"/>
</dbReference>
<name>A0ABQ0BBF0_9FIRM</name>
<dbReference type="InterPro" id="IPR001789">
    <property type="entry name" value="Sig_transdc_resp-reg_receiver"/>
</dbReference>
<keyword evidence="5" id="KW-0808">Transferase</keyword>
<dbReference type="PANTHER" id="PTHR45339:SF1">
    <property type="entry name" value="HYBRID SIGNAL TRANSDUCTION HISTIDINE KINASE J"/>
    <property type="match status" value="1"/>
</dbReference>
<dbReference type="InterPro" id="IPR043128">
    <property type="entry name" value="Rev_trsase/Diguanyl_cyclase"/>
</dbReference>
<comment type="caution">
    <text evidence="13">The sequence shown here is derived from an EMBL/GenBank/DDBJ whole genome shotgun (WGS) entry which is preliminary data.</text>
</comment>
<dbReference type="EC" id="2.7.13.3" evidence="2"/>
<dbReference type="SMART" id="SM00448">
    <property type="entry name" value="REC"/>
    <property type="match status" value="1"/>
</dbReference>
<dbReference type="Pfam" id="PF00512">
    <property type="entry name" value="HisKA"/>
    <property type="match status" value="1"/>
</dbReference>
<evidence type="ECO:0000259" key="11">
    <source>
        <dbReference type="PROSITE" id="PS50113"/>
    </source>
</evidence>
<dbReference type="CDD" id="cd17546">
    <property type="entry name" value="REC_hyHK_CKI1_RcsC-like"/>
    <property type="match status" value="1"/>
</dbReference>
<evidence type="ECO:0000256" key="7">
    <source>
        <dbReference type="ARBA" id="ARBA00024867"/>
    </source>
</evidence>
<dbReference type="InterPro" id="IPR000160">
    <property type="entry name" value="GGDEF_dom"/>
</dbReference>
<keyword evidence="4 8" id="KW-0597">Phosphoprotein</keyword>
<dbReference type="SUPFAM" id="SSF55874">
    <property type="entry name" value="ATPase domain of HSP90 chaperone/DNA topoisomerase II/histidine kinase"/>
    <property type="match status" value="1"/>
</dbReference>
<dbReference type="SUPFAM" id="SSF55073">
    <property type="entry name" value="Nucleotide cyclase"/>
    <property type="match status" value="1"/>
</dbReference>
<dbReference type="InterPro" id="IPR004358">
    <property type="entry name" value="Sig_transdc_His_kin-like_C"/>
</dbReference>
<organism evidence="13 14">
    <name type="scientific">Blautia hominis</name>
    <dbReference type="NCBI Taxonomy" id="2025493"/>
    <lineage>
        <taxon>Bacteria</taxon>
        <taxon>Bacillati</taxon>
        <taxon>Bacillota</taxon>
        <taxon>Clostridia</taxon>
        <taxon>Lachnospirales</taxon>
        <taxon>Lachnospiraceae</taxon>
        <taxon>Blautia</taxon>
    </lineage>
</organism>
<dbReference type="PROSITE" id="PS50113">
    <property type="entry name" value="PAC"/>
    <property type="match status" value="1"/>
</dbReference>
<feature type="modified residue" description="4-aspartylphosphate" evidence="8">
    <location>
        <position position="1237"/>
    </location>
</feature>
<protein>
    <recommendedName>
        <fullName evidence="3">Stage 0 sporulation protein A homolog</fullName>
        <ecNumber evidence="2">2.7.13.3</ecNumber>
    </recommendedName>
</protein>
<sequence>MRKRKWTILALFCIPLIAVLVIQSLLSYGTVLIGGTMRLLDSYAVGIMEQTVENRKITLENNMVQHWMEVSENEEKISRELDSLLSSNRITVKEFLDDGQLQKQLLQNTALSSLYQLRKNEVTGSFLVLANQDGENEEGGRICRGYYFRDADPSANSLDYSDVLMERGGRDIVHQTGVALDSYWTTDFTFEPSGKNSRDNFFYKPYEAALENPNASYTNLGYWSSPFSLNEGKSGGEYPALTYSVPLISNGVVYGVMGVEVSSSHIVDMLPAGELNKNEQSGYLLVKSTEKNKWAPLVASGVLGERLRALGPYLNVQESKFDQVYTLDEDEDDGKLYASAKKLHLYNTNTPFEDEEWLLVGIQKDDAIFGIGQQILWKVLAAILVALVFGIICTYLVANHVTNPIRRLAECIRSSTGKSLEHFKASGVSEVDELYDVVKNLTRRQEVAERGLTEEKERYRIALQSSDDIFFTYDLGKEEIELFNYPQRDGQAVRYKITEELELLSSRTFTEDISKLKRAFSGEEDEIHIEFRGKRESAEEFRWRLLKGEVIRDENGGKSKIIGSIRDIHEQKMQELREIESAKRDPITKLHTQREGRRYLTEVLARGDSGCMALLDLDEFRILNETYGLIFGDVILEEIGSLLLTKKEQLKRTEAREIILVRQGGDEILIWLAEFTGEETEQFLDEVRKEIAQLYQGAEFSIHLSAGACMRNNANLGYVQLLRRVRCALTFAKQKKDGRVYFYREIPSQTKENILTEINDIASITSGPQLNMVSLTLNFFDKGGDMASILSVLFVKMGHYYGATDILMTSVDRDFHTAYISHQWHKNPADHQEKDMKRFTAEEFKALAEQYRREPFLLDGKQMTEQQRKFLMLPETKRGFSVPMTDGGKYIGSITLLAEEGAVLWDKKEQSNIQETAKIIENNLNKVHYDQASKAKSEFLSRMSHEIRTPMNAIIGMTEIAMQDKEVPPKVQTYLEKISTSSDYLLSLINDILDMSKIESGKMKLELLDFDLEQWMRDIDDLIRPQAVQKGIIYTTETHFVQKWVVGDAMHLKQVLINLLGNALKFTGKDGHILFAVNQRRTAPDQTEISFSVEDTGIGIEAEDQKRIFHSFEQAGESTARRFGGTGLGLAISSQLVQMMDGEISLESEPDKGSTFSFAITLKDGTKQEEEENVSKETDTLRGKRVLVVEDNELNAEIAGSILNLHGIRAERADNGLQGVKAFSEKEPGYYDAVLMDIRMPVMDGLEATKEIRKLPREDARTIPIIAMTANAFDEDMKKSIESGMNGHLAKPIDFKELLQMLLKVTGSRKQ</sequence>
<evidence type="ECO:0000256" key="2">
    <source>
        <dbReference type="ARBA" id="ARBA00012438"/>
    </source>
</evidence>
<proteinExistence type="predicted"/>
<dbReference type="InterPro" id="IPR003594">
    <property type="entry name" value="HATPase_dom"/>
</dbReference>
<dbReference type="Gene3D" id="1.10.287.130">
    <property type="match status" value="1"/>
</dbReference>
<evidence type="ECO:0000256" key="3">
    <source>
        <dbReference type="ARBA" id="ARBA00018672"/>
    </source>
</evidence>
<dbReference type="NCBIfam" id="TIGR00254">
    <property type="entry name" value="GGDEF"/>
    <property type="match status" value="1"/>
</dbReference>
<dbReference type="InterPro" id="IPR036097">
    <property type="entry name" value="HisK_dim/P_sf"/>
</dbReference>
<evidence type="ECO:0000259" key="12">
    <source>
        <dbReference type="PROSITE" id="PS50887"/>
    </source>
</evidence>
<dbReference type="PROSITE" id="PS50887">
    <property type="entry name" value="GGDEF"/>
    <property type="match status" value="1"/>
</dbReference>
<dbReference type="EMBL" id="BAABYW010000001">
    <property type="protein sequence ID" value="GAA6408780.1"/>
    <property type="molecule type" value="Genomic_DNA"/>
</dbReference>
<dbReference type="InterPro" id="IPR011006">
    <property type="entry name" value="CheY-like_superfamily"/>
</dbReference>
<dbReference type="InterPro" id="IPR029787">
    <property type="entry name" value="Nucleotide_cyclase"/>
</dbReference>
<evidence type="ECO:0000256" key="5">
    <source>
        <dbReference type="ARBA" id="ARBA00022777"/>
    </source>
</evidence>
<dbReference type="PRINTS" id="PR00344">
    <property type="entry name" value="BCTRLSENSOR"/>
</dbReference>
<dbReference type="Gene3D" id="3.30.450.20">
    <property type="entry name" value="PAS domain"/>
    <property type="match status" value="1"/>
</dbReference>
<evidence type="ECO:0000259" key="9">
    <source>
        <dbReference type="PROSITE" id="PS50109"/>
    </source>
</evidence>
<evidence type="ECO:0000313" key="14">
    <source>
        <dbReference type="Proteomes" id="UP001600943"/>
    </source>
</evidence>
<dbReference type="SMART" id="SM00388">
    <property type="entry name" value="HisKA"/>
    <property type="match status" value="1"/>
</dbReference>
<evidence type="ECO:0000256" key="4">
    <source>
        <dbReference type="ARBA" id="ARBA00022553"/>
    </source>
</evidence>
<dbReference type="PANTHER" id="PTHR45339">
    <property type="entry name" value="HYBRID SIGNAL TRANSDUCTION HISTIDINE KINASE J"/>
    <property type="match status" value="1"/>
</dbReference>
<feature type="domain" description="Response regulatory" evidence="10">
    <location>
        <begin position="1185"/>
        <end position="1306"/>
    </location>
</feature>
<dbReference type="Pfam" id="PF00990">
    <property type="entry name" value="GGDEF"/>
    <property type="match status" value="1"/>
</dbReference>
<dbReference type="SMART" id="SM00267">
    <property type="entry name" value="GGDEF"/>
    <property type="match status" value="1"/>
</dbReference>
<dbReference type="Pfam" id="PF00072">
    <property type="entry name" value="Response_reg"/>
    <property type="match status" value="1"/>
</dbReference>
<gene>
    <name evidence="13" type="ORF">K040078D81_28970</name>
</gene>
<dbReference type="InterPro" id="IPR003661">
    <property type="entry name" value="HisK_dim/P_dom"/>
</dbReference>
<keyword evidence="14" id="KW-1185">Reference proteome</keyword>
<dbReference type="InterPro" id="IPR000700">
    <property type="entry name" value="PAS-assoc_C"/>
</dbReference>
<dbReference type="Gene3D" id="3.40.50.2300">
    <property type="match status" value="1"/>
</dbReference>
<reference evidence="13 14" key="1">
    <citation type="submission" date="2024-04" db="EMBL/GenBank/DDBJ databases">
        <title>Defined microbial consortia suppress multidrug-resistant proinflammatory Enterobacteriaceae via ecological control.</title>
        <authorList>
            <person name="Furuichi M."/>
            <person name="Kawaguchi T."/>
            <person name="Pust M."/>
            <person name="Yasuma K."/>
            <person name="Plichta D."/>
            <person name="Hasegawa N."/>
            <person name="Ohya T."/>
            <person name="Bhattarai S."/>
            <person name="Sasajima S."/>
            <person name="Aoto Y."/>
            <person name="Tuganbaev T."/>
            <person name="Yaginuma M."/>
            <person name="Ueda M."/>
            <person name="Okahashi N."/>
            <person name="Amafuji K."/>
            <person name="Kiridooshi Y."/>
            <person name="Sugita K."/>
            <person name="Strazar M."/>
            <person name="Skelly A."/>
            <person name="Suda W."/>
            <person name="Hattori M."/>
            <person name="Nakamoto N."/>
            <person name="Caballero S."/>
            <person name="Norman J."/>
            <person name="Olle B."/>
            <person name="Tanoue T."/>
            <person name="Arita M."/>
            <person name="Bucci V."/>
            <person name="Atarashi K."/>
            <person name="Xavier R."/>
            <person name="Honda K."/>
        </authorList>
    </citation>
    <scope>NUCLEOTIDE SEQUENCE [LARGE SCALE GENOMIC DNA]</scope>
    <source>
        <strain evidence="14">k04-0078-D8-1</strain>
    </source>
</reference>
<comment type="catalytic activity">
    <reaction evidence="1">
        <text>ATP + protein L-histidine = ADP + protein N-phospho-L-histidine.</text>
        <dbReference type="EC" id="2.7.13.3"/>
    </reaction>
</comment>
<evidence type="ECO:0000256" key="1">
    <source>
        <dbReference type="ARBA" id="ARBA00000085"/>
    </source>
</evidence>
<evidence type="ECO:0000313" key="13">
    <source>
        <dbReference type="EMBL" id="GAA6408780.1"/>
    </source>
</evidence>
<dbReference type="Pfam" id="PF02518">
    <property type="entry name" value="HATPase_c"/>
    <property type="match status" value="1"/>
</dbReference>
<evidence type="ECO:0000256" key="6">
    <source>
        <dbReference type="ARBA" id="ARBA00023012"/>
    </source>
</evidence>
<evidence type="ECO:0000256" key="8">
    <source>
        <dbReference type="PROSITE-ProRule" id="PRU00169"/>
    </source>
</evidence>
<comment type="function">
    <text evidence="7">May play the central regulatory role in sporulation. It may be an element of the effector pathway responsible for the activation of sporulation genes in response to nutritional stress. Spo0A may act in concert with spo0H (a sigma factor) to control the expression of some genes that are critical to the sporulation process.</text>
</comment>